<evidence type="ECO:0000259" key="1">
    <source>
        <dbReference type="Pfam" id="PF01261"/>
    </source>
</evidence>
<organism evidence="2 3">
    <name type="scientific">Candidatus Eubacterium avistercoris</name>
    <dbReference type="NCBI Taxonomy" id="2838567"/>
    <lineage>
        <taxon>Bacteria</taxon>
        <taxon>Bacillati</taxon>
        <taxon>Bacillota</taxon>
        <taxon>Clostridia</taxon>
        <taxon>Eubacteriales</taxon>
        <taxon>Eubacteriaceae</taxon>
        <taxon>Eubacterium</taxon>
    </lineage>
</organism>
<dbReference type="PANTHER" id="PTHR12110">
    <property type="entry name" value="HYDROXYPYRUVATE ISOMERASE"/>
    <property type="match status" value="1"/>
</dbReference>
<accession>A0A9D2IES5</accession>
<evidence type="ECO:0000313" key="2">
    <source>
        <dbReference type="EMBL" id="HIZ06684.1"/>
    </source>
</evidence>
<reference evidence="2" key="1">
    <citation type="journal article" date="2021" name="PeerJ">
        <title>Extensive microbial diversity within the chicken gut microbiome revealed by metagenomics and culture.</title>
        <authorList>
            <person name="Gilroy R."/>
            <person name="Ravi A."/>
            <person name="Getino M."/>
            <person name="Pursley I."/>
            <person name="Horton D.L."/>
            <person name="Alikhan N.F."/>
            <person name="Baker D."/>
            <person name="Gharbi K."/>
            <person name="Hall N."/>
            <person name="Watson M."/>
            <person name="Adriaenssens E.M."/>
            <person name="Foster-Nyarko E."/>
            <person name="Jarju S."/>
            <person name="Secka A."/>
            <person name="Antonio M."/>
            <person name="Oren A."/>
            <person name="Chaudhuri R.R."/>
            <person name="La Ragione R."/>
            <person name="Hildebrand F."/>
            <person name="Pallen M.J."/>
        </authorList>
    </citation>
    <scope>NUCLEOTIDE SEQUENCE</scope>
    <source>
        <strain evidence="2">CHK192-9172</strain>
    </source>
</reference>
<name>A0A9D2IES5_9FIRM</name>
<comment type="caution">
    <text evidence="2">The sequence shown here is derived from an EMBL/GenBank/DDBJ whole genome shotgun (WGS) entry which is preliminary data.</text>
</comment>
<dbReference type="PANTHER" id="PTHR12110:SF21">
    <property type="entry name" value="XYLOSE ISOMERASE-LIKE TIM BARREL DOMAIN-CONTAINING PROTEIN"/>
    <property type="match status" value="1"/>
</dbReference>
<dbReference type="InterPro" id="IPR013022">
    <property type="entry name" value="Xyl_isomerase-like_TIM-brl"/>
</dbReference>
<protein>
    <submittedName>
        <fullName evidence="2">TIM barrel protein</fullName>
    </submittedName>
</protein>
<feature type="domain" description="Xylose isomerase-like TIM barrel" evidence="1">
    <location>
        <begin position="22"/>
        <end position="309"/>
    </location>
</feature>
<dbReference type="InterPro" id="IPR050312">
    <property type="entry name" value="IolE/XylAMocC-like"/>
</dbReference>
<dbReference type="Gene3D" id="3.20.20.150">
    <property type="entry name" value="Divalent-metal-dependent TIM barrel enzymes"/>
    <property type="match status" value="1"/>
</dbReference>
<dbReference type="InterPro" id="IPR036237">
    <property type="entry name" value="Xyl_isomerase-like_sf"/>
</dbReference>
<dbReference type="Pfam" id="PF01261">
    <property type="entry name" value="AP_endonuc_2"/>
    <property type="match status" value="1"/>
</dbReference>
<proteinExistence type="predicted"/>
<reference evidence="2" key="2">
    <citation type="submission" date="2021-04" db="EMBL/GenBank/DDBJ databases">
        <authorList>
            <person name="Gilroy R."/>
        </authorList>
    </citation>
    <scope>NUCLEOTIDE SEQUENCE</scope>
    <source>
        <strain evidence="2">CHK192-9172</strain>
    </source>
</reference>
<dbReference type="Proteomes" id="UP000824024">
    <property type="component" value="Unassembled WGS sequence"/>
</dbReference>
<dbReference type="AlphaFoldDB" id="A0A9D2IES5"/>
<evidence type="ECO:0000313" key="3">
    <source>
        <dbReference type="Proteomes" id="UP000824024"/>
    </source>
</evidence>
<dbReference type="SUPFAM" id="SSF51658">
    <property type="entry name" value="Xylose isomerase-like"/>
    <property type="match status" value="1"/>
</dbReference>
<gene>
    <name evidence="2" type="ORF">IAA08_01970</name>
</gene>
<dbReference type="EMBL" id="DXCH01000051">
    <property type="protein sequence ID" value="HIZ06684.1"/>
    <property type="molecule type" value="Genomic_DNA"/>
</dbReference>
<sequence>MKRPVTIFTGQWADLGMEEMCETAEKMGYEGLEIATWGQLDVRKADSDPSYIEQMQDTMRRHNLGCWAIGAHLTGQCVIDGLPSAYDSRLDGFAPAQYAGKPEEIQKWAIEEMMITANAAKKMGVDTVTCFMGSPIWKVWYSFPQTSEEQVEEGYQKVKELWSPIFDEFDKCGVKFALEVHPTEIAYDYWSTKKLLDVFEHRKTLGINFDPSHLIWQGIDPAIFLYDFADSVYHVHIKDAKLNLNGRNGILGSHITFGDQRRGWNFVSPGHGDVDFDNIIRVLNQIGYEGPLSIEWEDSGMERIFGGTEACAFTKKINFAPSDTAFDDALKNN</sequence>